<keyword evidence="1" id="KW-0812">Transmembrane</keyword>
<proteinExistence type="predicted"/>
<protein>
    <submittedName>
        <fullName evidence="2">Uncharacterized protein</fullName>
    </submittedName>
</protein>
<accession>X1N9B4</accession>
<gene>
    <name evidence="2" type="ORF">S06H3_11324</name>
</gene>
<keyword evidence="1" id="KW-1133">Transmembrane helix</keyword>
<organism evidence="2">
    <name type="scientific">marine sediment metagenome</name>
    <dbReference type="NCBI Taxonomy" id="412755"/>
    <lineage>
        <taxon>unclassified sequences</taxon>
        <taxon>metagenomes</taxon>
        <taxon>ecological metagenomes</taxon>
    </lineage>
</organism>
<feature type="transmembrane region" description="Helical" evidence="1">
    <location>
        <begin position="21"/>
        <end position="42"/>
    </location>
</feature>
<evidence type="ECO:0000256" key="1">
    <source>
        <dbReference type="SAM" id="Phobius"/>
    </source>
</evidence>
<sequence>GEEGGIESAHSFTGKPIWQRALIILGGVVSFWIISAILLNGLGL</sequence>
<keyword evidence="1" id="KW-0472">Membrane</keyword>
<feature type="non-terminal residue" evidence="2">
    <location>
        <position position="1"/>
    </location>
</feature>
<dbReference type="AlphaFoldDB" id="X1N9B4"/>
<reference evidence="2" key="1">
    <citation type="journal article" date="2014" name="Front. Microbiol.">
        <title>High frequency of phylogenetically diverse reductive dehalogenase-homologous genes in deep subseafloor sedimentary metagenomes.</title>
        <authorList>
            <person name="Kawai M."/>
            <person name="Futagami T."/>
            <person name="Toyoda A."/>
            <person name="Takaki Y."/>
            <person name="Nishi S."/>
            <person name="Hori S."/>
            <person name="Arai W."/>
            <person name="Tsubouchi T."/>
            <person name="Morono Y."/>
            <person name="Uchiyama I."/>
            <person name="Ito T."/>
            <person name="Fujiyama A."/>
            <person name="Inagaki F."/>
            <person name="Takami H."/>
        </authorList>
    </citation>
    <scope>NUCLEOTIDE SEQUENCE</scope>
    <source>
        <strain evidence="2">Expedition CK06-06</strain>
    </source>
</reference>
<name>X1N9B4_9ZZZZ</name>
<comment type="caution">
    <text evidence="2">The sequence shown here is derived from an EMBL/GenBank/DDBJ whole genome shotgun (WGS) entry which is preliminary data.</text>
</comment>
<dbReference type="EMBL" id="BARV01005456">
    <property type="protein sequence ID" value="GAI15219.1"/>
    <property type="molecule type" value="Genomic_DNA"/>
</dbReference>
<evidence type="ECO:0000313" key="2">
    <source>
        <dbReference type="EMBL" id="GAI15219.1"/>
    </source>
</evidence>